<dbReference type="PANTHER" id="PTHR10039">
    <property type="entry name" value="AMELOGENIN"/>
    <property type="match status" value="1"/>
</dbReference>
<dbReference type="EMBL" id="JAWDJX010000018">
    <property type="protein sequence ID" value="KAK3052943.1"/>
    <property type="molecule type" value="Genomic_DNA"/>
</dbReference>
<dbReference type="PANTHER" id="PTHR10039:SF5">
    <property type="entry name" value="NACHT DOMAIN-CONTAINING PROTEIN"/>
    <property type="match status" value="1"/>
</dbReference>
<evidence type="ECO:0000313" key="1">
    <source>
        <dbReference type="EMBL" id="KAK3052943.1"/>
    </source>
</evidence>
<name>A0AAJ0G921_9PEZI</name>
<accession>A0AAJ0G921</accession>
<reference evidence="1" key="1">
    <citation type="submission" date="2023-04" db="EMBL/GenBank/DDBJ databases">
        <title>Black Yeasts Isolated from many extreme environments.</title>
        <authorList>
            <person name="Coleine C."/>
            <person name="Stajich J.E."/>
            <person name="Selbmann L."/>
        </authorList>
    </citation>
    <scope>NUCLEOTIDE SEQUENCE</scope>
    <source>
        <strain evidence="1">CCFEE 5312</strain>
    </source>
</reference>
<proteinExistence type="predicted"/>
<gene>
    <name evidence="1" type="ORF">LTR09_006007</name>
</gene>
<comment type="caution">
    <text evidence="1">The sequence shown here is derived from an EMBL/GenBank/DDBJ whole genome shotgun (WGS) entry which is preliminary data.</text>
</comment>
<sequence>MPMQLEKLSELGTSDNALCDKLLGTIVSRQPRGDDEALLQKVVESLQTSLNALHNILDRFTSVPSGGLKSSAKAVTVALKARWKRSDIERIAEDIERAQARLSNVLLHLVRKYQVLQHDGVFHCIATYGVDHSALIASLKDTLLVSLSEHKENLTRAQCSIDTVTSGNDRLQSQITEFRRTFSDFTAEGSRQFQRISKGQDVLTQQVSKLTARQKCQRFLRSLWYSGIDYRRETIADKARGTFEWIFEQYRNPFMEWIAGDKPLFRISGKAGSGKPTLIFMAMPEFALS</sequence>
<keyword evidence="2" id="KW-1185">Reference proteome</keyword>
<protein>
    <submittedName>
        <fullName evidence="1">Uncharacterized protein</fullName>
    </submittedName>
</protein>
<dbReference type="Proteomes" id="UP001271007">
    <property type="component" value="Unassembled WGS sequence"/>
</dbReference>
<dbReference type="AlphaFoldDB" id="A0AAJ0G921"/>
<evidence type="ECO:0000313" key="2">
    <source>
        <dbReference type="Proteomes" id="UP001271007"/>
    </source>
</evidence>
<organism evidence="1 2">
    <name type="scientific">Extremus antarcticus</name>
    <dbReference type="NCBI Taxonomy" id="702011"/>
    <lineage>
        <taxon>Eukaryota</taxon>
        <taxon>Fungi</taxon>
        <taxon>Dikarya</taxon>
        <taxon>Ascomycota</taxon>
        <taxon>Pezizomycotina</taxon>
        <taxon>Dothideomycetes</taxon>
        <taxon>Dothideomycetidae</taxon>
        <taxon>Mycosphaerellales</taxon>
        <taxon>Extremaceae</taxon>
        <taxon>Extremus</taxon>
    </lineage>
</organism>